<feature type="transmembrane region" description="Helical" evidence="1">
    <location>
        <begin position="82"/>
        <end position="101"/>
    </location>
</feature>
<keyword evidence="1" id="KW-1133">Transmembrane helix</keyword>
<dbReference type="Proteomes" id="UP000295388">
    <property type="component" value="Unassembled WGS sequence"/>
</dbReference>
<proteinExistence type="predicted"/>
<organism evidence="2 3">
    <name type="scientific">Kribbella caucasensis</name>
    <dbReference type="NCBI Taxonomy" id="2512215"/>
    <lineage>
        <taxon>Bacteria</taxon>
        <taxon>Bacillati</taxon>
        <taxon>Actinomycetota</taxon>
        <taxon>Actinomycetes</taxon>
        <taxon>Propionibacteriales</taxon>
        <taxon>Kribbellaceae</taxon>
        <taxon>Kribbella</taxon>
    </lineage>
</organism>
<keyword evidence="1" id="KW-0812">Transmembrane</keyword>
<dbReference type="AlphaFoldDB" id="A0A4R6J3E5"/>
<keyword evidence="1" id="KW-0472">Membrane</keyword>
<dbReference type="PANTHER" id="PTHR31272:SF4">
    <property type="entry name" value="CYTOCHROME C-TYPE BIOGENESIS PROTEIN HI_1454-RELATED"/>
    <property type="match status" value="1"/>
</dbReference>
<feature type="transmembrane region" description="Helical" evidence="1">
    <location>
        <begin position="6"/>
        <end position="35"/>
    </location>
</feature>
<evidence type="ECO:0000256" key="1">
    <source>
        <dbReference type="SAM" id="Phobius"/>
    </source>
</evidence>
<evidence type="ECO:0000313" key="3">
    <source>
        <dbReference type="Proteomes" id="UP000295388"/>
    </source>
</evidence>
<feature type="transmembrane region" description="Helical" evidence="1">
    <location>
        <begin position="164"/>
        <end position="187"/>
    </location>
</feature>
<keyword evidence="3" id="KW-1185">Reference proteome</keyword>
<feature type="transmembrane region" description="Helical" evidence="1">
    <location>
        <begin position="47"/>
        <end position="70"/>
    </location>
</feature>
<dbReference type="InterPro" id="IPR051790">
    <property type="entry name" value="Cytochrome_c-biogenesis_DsbD"/>
</dbReference>
<comment type="caution">
    <text evidence="2">The sequence shown here is derived from an EMBL/GenBank/DDBJ whole genome shotgun (WGS) entry which is preliminary data.</text>
</comment>
<dbReference type="EMBL" id="SNWQ01000043">
    <property type="protein sequence ID" value="TDO29849.1"/>
    <property type="molecule type" value="Genomic_DNA"/>
</dbReference>
<feature type="transmembrane region" description="Helical" evidence="1">
    <location>
        <begin position="252"/>
        <end position="272"/>
    </location>
</feature>
<name>A0A4R6J3E5_9ACTN</name>
<protein>
    <submittedName>
        <fullName evidence="2">Cytochrome c biogenesis protein CcdA</fullName>
    </submittedName>
</protein>
<feature type="transmembrane region" description="Helical" evidence="1">
    <location>
        <begin position="122"/>
        <end position="152"/>
    </location>
</feature>
<dbReference type="OrthoDB" id="5244297at2"/>
<evidence type="ECO:0000313" key="2">
    <source>
        <dbReference type="EMBL" id="TDO29849.1"/>
    </source>
</evidence>
<dbReference type="PANTHER" id="PTHR31272">
    <property type="entry name" value="CYTOCHROME C-TYPE BIOGENESIS PROTEIN HI_1454-RELATED"/>
    <property type="match status" value="1"/>
</dbReference>
<gene>
    <name evidence="2" type="ORF">EV643_14316</name>
</gene>
<accession>A0A4R6J3E5</accession>
<dbReference type="RefSeq" id="WP_133805806.1">
    <property type="nucleotide sequence ID" value="NZ_SNWQ01000043.1"/>
</dbReference>
<sequence length="282" mass="28646">MDGIPIGLALTAGTLAVVNPCGFALLPAYAGLLVLGDEPPRRGVAIGRALGFAAAMTAGFALVFGVFGLLLAPAAGAIQERLPWFTVVFGLMLAALGGWLVTGRSLPAPRIATRGGSLTRSFGSMTLFGIAYALASLGCTIGPFLVTVVATFRTGSTSGGIAVFAAYALGMGLIVAAVSLSVALARGSVVSVLRRAGRLVSRLGGLLLLLTGGYVAYYGWYEIRVLRNASVDDPVIAVGATIQRWLTSGLDWIGVTGAALGVATLLGIAIAVRRSRRTGPGA</sequence>
<reference evidence="2 3" key="1">
    <citation type="submission" date="2019-03" db="EMBL/GenBank/DDBJ databases">
        <title>Genomic Encyclopedia of Type Strains, Phase III (KMG-III): the genomes of soil and plant-associated and newly described type strains.</title>
        <authorList>
            <person name="Whitman W."/>
        </authorList>
    </citation>
    <scope>NUCLEOTIDE SEQUENCE [LARGE SCALE GENOMIC DNA]</scope>
    <source>
        <strain evidence="2 3">VKM Ac-2527</strain>
    </source>
</reference>
<feature type="transmembrane region" description="Helical" evidence="1">
    <location>
        <begin position="199"/>
        <end position="220"/>
    </location>
</feature>